<gene>
    <name evidence="3" type="ORF">IAD42_03445</name>
</gene>
<dbReference type="Pfam" id="PF00196">
    <property type="entry name" value="GerE"/>
    <property type="match status" value="1"/>
</dbReference>
<dbReference type="InterPro" id="IPR000792">
    <property type="entry name" value="Tscrpt_reg_LuxR_C"/>
</dbReference>
<keyword evidence="1" id="KW-1133">Transmembrane helix</keyword>
<evidence type="ECO:0000313" key="3">
    <source>
        <dbReference type="EMBL" id="HIS97013.1"/>
    </source>
</evidence>
<dbReference type="SUPFAM" id="SSF46894">
    <property type="entry name" value="C-terminal effector domain of the bipartite response regulators"/>
    <property type="match status" value="1"/>
</dbReference>
<feature type="transmembrane region" description="Helical" evidence="1">
    <location>
        <begin position="75"/>
        <end position="92"/>
    </location>
</feature>
<evidence type="ECO:0000259" key="2">
    <source>
        <dbReference type="SMART" id="SM00421"/>
    </source>
</evidence>
<dbReference type="InterPro" id="IPR016032">
    <property type="entry name" value="Sig_transdc_resp-reg_C-effctor"/>
</dbReference>
<keyword evidence="1" id="KW-0472">Membrane</keyword>
<dbReference type="Gene3D" id="1.10.10.10">
    <property type="entry name" value="Winged helix-like DNA-binding domain superfamily/Winged helix DNA-binding domain"/>
    <property type="match status" value="1"/>
</dbReference>
<sequence>MATKRYSRVALGLFFAFYLLAFMLIEFAVNDRAALLYGPASVNGVYSAGLCCTALGYLAFPLLRRLVQGERARRLALTLICLLFVASVIPLMLAPGPFFLPCAFLSLLCAGYTGGMAHYFLALNLQGSSCTGRVVGLAVAGESLLQFLIQSCFETAPLLIASVVVCVAAIFFIVRFPPGDWVLDNPLPYGEGEAPGRKLLIAGAAVCLMSVVISLDDTIAVFLDAEGSVDLTGVVRLSYAGAVMLFGLLADLRKRAYLPFITACVLVGSTLMFVFLDSPDTYSVNAVLLYILSASSVVYLTVAFLDLAPRTAHPELWAGMGRVLRSFSVAATAVPFIRLYGAVGHAAMMAVAFVASVAVLALFFADGQLSPGRAERQARARGIDGLAGFAEKYGLTPRETDVLAAALYNDKAPKEIAYDLQISERIVQRYFNSIYEKTGTQGRVGLTLLYTGYTPEAPPGQN</sequence>
<reference evidence="3" key="1">
    <citation type="submission" date="2020-10" db="EMBL/GenBank/DDBJ databases">
        <authorList>
            <person name="Gilroy R."/>
        </authorList>
    </citation>
    <scope>NUCLEOTIDE SEQUENCE</scope>
    <source>
        <strain evidence="3">ChiHecec3B27-6122</strain>
    </source>
</reference>
<feature type="transmembrane region" description="Helical" evidence="1">
    <location>
        <begin position="9"/>
        <end position="29"/>
    </location>
</feature>
<feature type="transmembrane region" description="Helical" evidence="1">
    <location>
        <begin position="282"/>
        <end position="302"/>
    </location>
</feature>
<feature type="transmembrane region" description="Helical" evidence="1">
    <location>
        <begin position="229"/>
        <end position="249"/>
    </location>
</feature>
<feature type="transmembrane region" description="Helical" evidence="1">
    <location>
        <begin position="44"/>
        <end position="63"/>
    </location>
</feature>
<comment type="caution">
    <text evidence="3">The sequence shown here is derived from an EMBL/GenBank/DDBJ whole genome shotgun (WGS) entry which is preliminary data.</text>
</comment>
<keyword evidence="1" id="KW-0812">Transmembrane</keyword>
<feature type="transmembrane region" description="Helical" evidence="1">
    <location>
        <begin position="199"/>
        <end position="223"/>
    </location>
</feature>
<feature type="transmembrane region" description="Helical" evidence="1">
    <location>
        <begin position="134"/>
        <end position="153"/>
    </location>
</feature>
<feature type="transmembrane region" description="Helical" evidence="1">
    <location>
        <begin position="256"/>
        <end position="276"/>
    </location>
</feature>
<dbReference type="SMART" id="SM00421">
    <property type="entry name" value="HTH_LUXR"/>
    <property type="match status" value="1"/>
</dbReference>
<protein>
    <submittedName>
        <fullName evidence="3">Helix-turn-helix transcriptional regulator</fullName>
    </submittedName>
</protein>
<dbReference type="Proteomes" id="UP000886876">
    <property type="component" value="Unassembled WGS sequence"/>
</dbReference>
<dbReference type="AlphaFoldDB" id="A0A9D1G4B5"/>
<dbReference type="InterPro" id="IPR036388">
    <property type="entry name" value="WH-like_DNA-bd_sf"/>
</dbReference>
<accession>A0A9D1G4B5</accession>
<dbReference type="GO" id="GO:0003677">
    <property type="term" value="F:DNA binding"/>
    <property type="evidence" value="ECO:0007669"/>
    <property type="project" value="InterPro"/>
</dbReference>
<dbReference type="GO" id="GO:0006355">
    <property type="term" value="P:regulation of DNA-templated transcription"/>
    <property type="evidence" value="ECO:0007669"/>
    <property type="project" value="InterPro"/>
</dbReference>
<feature type="transmembrane region" description="Helical" evidence="1">
    <location>
        <begin position="159"/>
        <end position="178"/>
    </location>
</feature>
<evidence type="ECO:0000313" key="4">
    <source>
        <dbReference type="Proteomes" id="UP000886876"/>
    </source>
</evidence>
<feature type="transmembrane region" description="Helical" evidence="1">
    <location>
        <begin position="346"/>
        <end position="365"/>
    </location>
</feature>
<dbReference type="CDD" id="cd06170">
    <property type="entry name" value="LuxR_C_like"/>
    <property type="match status" value="1"/>
</dbReference>
<name>A0A9D1G4B5_9FIRM</name>
<feature type="transmembrane region" description="Helical" evidence="1">
    <location>
        <begin position="98"/>
        <end position="122"/>
    </location>
</feature>
<proteinExistence type="predicted"/>
<dbReference type="EMBL" id="DVJS01000079">
    <property type="protein sequence ID" value="HIS97013.1"/>
    <property type="molecule type" value="Genomic_DNA"/>
</dbReference>
<evidence type="ECO:0000256" key="1">
    <source>
        <dbReference type="SAM" id="Phobius"/>
    </source>
</evidence>
<feature type="domain" description="HTH luxR-type" evidence="2">
    <location>
        <begin position="392"/>
        <end position="450"/>
    </location>
</feature>
<reference evidence="3" key="2">
    <citation type="journal article" date="2021" name="PeerJ">
        <title>Extensive microbial diversity within the chicken gut microbiome revealed by metagenomics and culture.</title>
        <authorList>
            <person name="Gilroy R."/>
            <person name="Ravi A."/>
            <person name="Getino M."/>
            <person name="Pursley I."/>
            <person name="Horton D.L."/>
            <person name="Alikhan N.F."/>
            <person name="Baker D."/>
            <person name="Gharbi K."/>
            <person name="Hall N."/>
            <person name="Watson M."/>
            <person name="Adriaenssens E.M."/>
            <person name="Foster-Nyarko E."/>
            <person name="Jarju S."/>
            <person name="Secka A."/>
            <person name="Antonio M."/>
            <person name="Oren A."/>
            <person name="Chaudhuri R.R."/>
            <person name="La Ragione R."/>
            <person name="Hildebrand F."/>
            <person name="Pallen M.J."/>
        </authorList>
    </citation>
    <scope>NUCLEOTIDE SEQUENCE</scope>
    <source>
        <strain evidence="3">ChiHecec3B27-6122</strain>
    </source>
</reference>
<organism evidence="3 4">
    <name type="scientific">Candidatus Scatomorpha pullistercoris</name>
    <dbReference type="NCBI Taxonomy" id="2840929"/>
    <lineage>
        <taxon>Bacteria</taxon>
        <taxon>Bacillati</taxon>
        <taxon>Bacillota</taxon>
        <taxon>Clostridia</taxon>
        <taxon>Eubacteriales</taxon>
        <taxon>Candidatus Scatomorpha</taxon>
    </lineage>
</organism>